<dbReference type="EMBL" id="MCFC01000012">
    <property type="protein sequence ID" value="ORY32007.1"/>
    <property type="molecule type" value="Genomic_DNA"/>
</dbReference>
<feature type="compositionally biased region" description="Polar residues" evidence="2">
    <location>
        <begin position="85"/>
        <end position="100"/>
    </location>
</feature>
<feature type="region of interest" description="Disordered" evidence="2">
    <location>
        <begin position="83"/>
        <end position="117"/>
    </location>
</feature>
<feature type="compositionally biased region" description="Basic and acidic residues" evidence="2">
    <location>
        <begin position="249"/>
        <end position="259"/>
    </location>
</feature>
<feature type="region of interest" description="Disordered" evidence="2">
    <location>
        <begin position="242"/>
        <end position="310"/>
    </location>
</feature>
<evidence type="ECO:0000256" key="2">
    <source>
        <dbReference type="SAM" id="MobiDB-lite"/>
    </source>
</evidence>
<evidence type="ECO:0000313" key="3">
    <source>
        <dbReference type="EMBL" id="ORY32007.1"/>
    </source>
</evidence>
<evidence type="ECO:0000313" key="4">
    <source>
        <dbReference type="Proteomes" id="UP000193986"/>
    </source>
</evidence>
<name>A0A1Y2BC01_9TREE</name>
<feature type="compositionally biased region" description="Low complexity" evidence="2">
    <location>
        <begin position="180"/>
        <end position="189"/>
    </location>
</feature>
<evidence type="ECO:0000256" key="1">
    <source>
        <dbReference type="SAM" id="Coils"/>
    </source>
</evidence>
<dbReference type="AlphaFoldDB" id="A0A1Y2BC01"/>
<organism evidence="3 4">
    <name type="scientific">Naematelia encephala</name>
    <dbReference type="NCBI Taxonomy" id="71784"/>
    <lineage>
        <taxon>Eukaryota</taxon>
        <taxon>Fungi</taxon>
        <taxon>Dikarya</taxon>
        <taxon>Basidiomycota</taxon>
        <taxon>Agaricomycotina</taxon>
        <taxon>Tremellomycetes</taxon>
        <taxon>Tremellales</taxon>
        <taxon>Naemateliaceae</taxon>
        <taxon>Naematelia</taxon>
    </lineage>
</organism>
<keyword evidence="1" id="KW-0175">Coiled coil</keyword>
<dbReference type="PANTHER" id="PTHR40130:SF1">
    <property type="entry name" value="SPINDLE POLE BODY-ASSOCIATED PROTEIN CUT12 DOMAIN-CONTAINING PROTEIN"/>
    <property type="match status" value="1"/>
</dbReference>
<keyword evidence="4" id="KW-1185">Reference proteome</keyword>
<dbReference type="Gene3D" id="1.20.58.80">
    <property type="entry name" value="Phosphotransferase system, lactose/cellobiose-type IIA subunit"/>
    <property type="match status" value="1"/>
</dbReference>
<evidence type="ECO:0008006" key="5">
    <source>
        <dbReference type="Google" id="ProtNLM"/>
    </source>
</evidence>
<sequence>MSKMGDENPLQRAHTLSAQASTLLQPSQVSLETLQQALKLYREAADLFERAGTQQNSDDSAKRTLQLLSTQHRKLIRDVERRIASQASSSNSPATVDAQTRPSPPRPPIVIRSGSSGAVGLSGLRDAVDANSRGFSGLTAWQNPGLATLSTARAIPPFALRPALSTTTSAPPPTQIEAGSTLSPLYSSSSSSEATIDDSFLHLGAQPDSLDPFSRFWGALNNMLDEVSNPVAFATAAVDGPSVSQVVDRASRDKVERRQSGKKRDKGKERETPGSPSESFYVVPKNKVKDKSPDDTPTVKSPPIKTPEELDLENTSLRASLDALASHAQQLEQSNKLLVSQAADRDKMMRNIVDGVRKEVQKAKQGQDIMRSQLLASVSSSSSPRSVGRYASLDTTTVEIEQTGNANLRRKIRELEDEVRRLHGENEKQKGQIDKYKDRFEKLKISARAKKEAKAAAVSGAKGSGAKTDDGDDLA</sequence>
<reference evidence="3 4" key="1">
    <citation type="submission" date="2016-07" db="EMBL/GenBank/DDBJ databases">
        <title>Pervasive Adenine N6-methylation of Active Genes in Fungi.</title>
        <authorList>
            <consortium name="DOE Joint Genome Institute"/>
            <person name="Mondo S.J."/>
            <person name="Dannebaum R.O."/>
            <person name="Kuo R.C."/>
            <person name="Labutti K."/>
            <person name="Haridas S."/>
            <person name="Kuo A."/>
            <person name="Salamov A."/>
            <person name="Ahrendt S.R."/>
            <person name="Lipzen A."/>
            <person name="Sullivan W."/>
            <person name="Andreopoulos W.B."/>
            <person name="Clum A."/>
            <person name="Lindquist E."/>
            <person name="Daum C."/>
            <person name="Ramamoorthy G.K."/>
            <person name="Gryganskyi A."/>
            <person name="Culley D."/>
            <person name="Magnuson J.K."/>
            <person name="James T.Y."/>
            <person name="O'Malley M.A."/>
            <person name="Stajich J.E."/>
            <person name="Spatafora J.W."/>
            <person name="Visel A."/>
            <person name="Grigoriev I.V."/>
        </authorList>
    </citation>
    <scope>NUCLEOTIDE SEQUENCE [LARGE SCALE GENOMIC DNA]</scope>
    <source>
        <strain evidence="3 4">68-887.2</strain>
    </source>
</reference>
<dbReference type="PANTHER" id="PTHR40130">
    <property type="entry name" value="EXPRESSED PROTEIN"/>
    <property type="match status" value="1"/>
</dbReference>
<feature type="coiled-coil region" evidence="1">
    <location>
        <begin position="398"/>
        <end position="453"/>
    </location>
</feature>
<dbReference type="OrthoDB" id="3197614at2759"/>
<feature type="region of interest" description="Disordered" evidence="2">
    <location>
        <begin position="165"/>
        <end position="189"/>
    </location>
</feature>
<protein>
    <recommendedName>
        <fullName evidence="5">MIT domain-containing protein</fullName>
    </recommendedName>
</protein>
<accession>A0A1Y2BC01</accession>
<proteinExistence type="predicted"/>
<dbReference type="InParanoid" id="A0A1Y2BC01"/>
<feature type="region of interest" description="Disordered" evidence="2">
    <location>
        <begin position="453"/>
        <end position="475"/>
    </location>
</feature>
<dbReference type="STRING" id="71784.A0A1Y2BC01"/>
<feature type="compositionally biased region" description="Low complexity" evidence="2">
    <location>
        <begin position="455"/>
        <end position="466"/>
    </location>
</feature>
<dbReference type="Proteomes" id="UP000193986">
    <property type="component" value="Unassembled WGS sequence"/>
</dbReference>
<gene>
    <name evidence="3" type="ORF">BCR39DRAFT_587264</name>
</gene>
<comment type="caution">
    <text evidence="3">The sequence shown here is derived from an EMBL/GenBank/DDBJ whole genome shotgun (WGS) entry which is preliminary data.</text>
</comment>